<keyword evidence="2" id="KW-1185">Reference proteome</keyword>
<evidence type="ECO:0000313" key="2">
    <source>
        <dbReference type="Proteomes" id="UP000653730"/>
    </source>
</evidence>
<protein>
    <submittedName>
        <fullName evidence="1">Uncharacterized protein</fullName>
    </submittedName>
</protein>
<proteinExistence type="predicted"/>
<sequence length="47" mass="5489">MANLYTKKSAELKKIGPRPETVSFLLNYSRALRVVDYKEIKFETLLN</sequence>
<accession>A0A926JVX0</accession>
<dbReference type="Proteomes" id="UP000653730">
    <property type="component" value="Unassembled WGS sequence"/>
</dbReference>
<gene>
    <name evidence="1" type="ORF">IBL28_19490</name>
</gene>
<dbReference type="RefSeq" id="WP_187967287.1">
    <property type="nucleotide sequence ID" value="NZ_JACVDC010000093.1"/>
</dbReference>
<reference evidence="1 2" key="1">
    <citation type="submission" date="2020-09" db="EMBL/GenBank/DDBJ databases">
        <title>Sinomicrobium weinanense sp. nov., a halophilic bacteria isolated from saline-alkali soil.</title>
        <authorList>
            <person name="Wu P."/>
            <person name="Ren H."/>
            <person name="Mei Y."/>
            <person name="Liang Y."/>
            <person name="Chen Z."/>
        </authorList>
    </citation>
    <scope>NUCLEOTIDE SEQUENCE [LARGE SCALE GENOMIC DNA]</scope>
    <source>
        <strain evidence="1 2">FJxs</strain>
    </source>
</reference>
<comment type="caution">
    <text evidence="1">The sequence shown here is derived from an EMBL/GenBank/DDBJ whole genome shotgun (WGS) entry which is preliminary data.</text>
</comment>
<organism evidence="1 2">
    <name type="scientific">Sinomicrobium weinanense</name>
    <dbReference type="NCBI Taxonomy" id="2842200"/>
    <lineage>
        <taxon>Bacteria</taxon>
        <taxon>Pseudomonadati</taxon>
        <taxon>Bacteroidota</taxon>
        <taxon>Flavobacteriia</taxon>
        <taxon>Flavobacteriales</taxon>
        <taxon>Flavobacteriaceae</taxon>
        <taxon>Sinomicrobium</taxon>
    </lineage>
</organism>
<name>A0A926JVX0_9FLAO</name>
<dbReference type="AlphaFoldDB" id="A0A926JVX0"/>
<dbReference type="EMBL" id="JACVDC010000093">
    <property type="protein sequence ID" value="MBC9798162.1"/>
    <property type="molecule type" value="Genomic_DNA"/>
</dbReference>
<evidence type="ECO:0000313" key="1">
    <source>
        <dbReference type="EMBL" id="MBC9798162.1"/>
    </source>
</evidence>